<dbReference type="STRING" id="1234595.C725_2237"/>
<dbReference type="InterPro" id="IPR024077">
    <property type="entry name" value="Neurolysin/TOP_dom2"/>
</dbReference>
<feature type="signal peptide" evidence="8">
    <location>
        <begin position="1"/>
        <end position="19"/>
    </location>
</feature>
<organism evidence="10 11">
    <name type="scientific">Pacificimonas flava</name>
    <dbReference type="NCBI Taxonomy" id="1234595"/>
    <lineage>
        <taxon>Bacteria</taxon>
        <taxon>Pseudomonadati</taxon>
        <taxon>Pseudomonadota</taxon>
        <taxon>Alphaproteobacteria</taxon>
        <taxon>Sphingomonadales</taxon>
        <taxon>Sphingosinicellaceae</taxon>
        <taxon>Pacificimonas</taxon>
    </lineage>
</organism>
<proteinExistence type="inferred from homology"/>
<keyword evidence="3 7" id="KW-0479">Metal-binding</keyword>
<keyword evidence="11" id="KW-1185">Reference proteome</keyword>
<dbReference type="SUPFAM" id="SSF55486">
    <property type="entry name" value="Metalloproteases ('zincins'), catalytic domain"/>
    <property type="match status" value="1"/>
</dbReference>
<dbReference type="InterPro" id="IPR001567">
    <property type="entry name" value="Pept_M3A_M3B_dom"/>
</dbReference>
<feature type="chain" id="PRO_5012352303" evidence="8">
    <location>
        <begin position="20"/>
        <end position="732"/>
    </location>
</feature>
<evidence type="ECO:0000256" key="4">
    <source>
        <dbReference type="ARBA" id="ARBA00022801"/>
    </source>
</evidence>
<keyword evidence="2 7" id="KW-0645">Protease</keyword>
<dbReference type="PROSITE" id="PS51257">
    <property type="entry name" value="PROKAR_LIPOPROTEIN"/>
    <property type="match status" value="1"/>
</dbReference>
<dbReference type="Gene3D" id="1.10.1370.10">
    <property type="entry name" value="Neurolysin, domain 3"/>
    <property type="match status" value="1"/>
</dbReference>
<dbReference type="OrthoDB" id="9773538at2"/>
<evidence type="ECO:0000256" key="5">
    <source>
        <dbReference type="ARBA" id="ARBA00022833"/>
    </source>
</evidence>
<evidence type="ECO:0000256" key="7">
    <source>
        <dbReference type="RuleBase" id="RU003435"/>
    </source>
</evidence>
<evidence type="ECO:0000256" key="6">
    <source>
        <dbReference type="ARBA" id="ARBA00023049"/>
    </source>
</evidence>
<evidence type="ECO:0000313" key="11">
    <source>
        <dbReference type="Proteomes" id="UP000198462"/>
    </source>
</evidence>
<dbReference type="Gene3D" id="3.40.390.10">
    <property type="entry name" value="Collagenase (Catalytic Domain)"/>
    <property type="match status" value="1"/>
</dbReference>
<dbReference type="CDD" id="cd06456">
    <property type="entry name" value="M3A_DCP"/>
    <property type="match status" value="1"/>
</dbReference>
<evidence type="ECO:0000256" key="3">
    <source>
        <dbReference type="ARBA" id="ARBA00022723"/>
    </source>
</evidence>
<evidence type="ECO:0000259" key="9">
    <source>
        <dbReference type="Pfam" id="PF01432"/>
    </source>
</evidence>
<dbReference type="InterPro" id="IPR045090">
    <property type="entry name" value="Pept_M3A_M3B"/>
</dbReference>
<dbReference type="PANTHER" id="PTHR43660:SF1">
    <property type="entry name" value="DIPEPTIDYL CARBOXYPEPTIDASE"/>
    <property type="match status" value="1"/>
</dbReference>
<keyword evidence="4 7" id="KW-0378">Hydrolase</keyword>
<accession>A0A219B4H9</accession>
<protein>
    <submittedName>
        <fullName evidence="10">Peptidase M3</fullName>
    </submittedName>
</protein>
<keyword evidence="5 7" id="KW-0862">Zinc</keyword>
<keyword evidence="8" id="KW-0732">Signal</keyword>
<comment type="caution">
    <text evidence="10">The sequence shown here is derived from an EMBL/GenBank/DDBJ whole genome shotgun (WGS) entry which is preliminary data.</text>
</comment>
<dbReference type="InterPro" id="IPR034005">
    <property type="entry name" value="M3A_DCP"/>
</dbReference>
<evidence type="ECO:0000256" key="1">
    <source>
        <dbReference type="ARBA" id="ARBA00006040"/>
    </source>
</evidence>
<dbReference type="GO" id="GO:0004222">
    <property type="term" value="F:metalloendopeptidase activity"/>
    <property type="evidence" value="ECO:0007669"/>
    <property type="project" value="InterPro"/>
</dbReference>
<evidence type="ECO:0000256" key="8">
    <source>
        <dbReference type="SAM" id="SignalP"/>
    </source>
</evidence>
<feature type="domain" description="Peptidase M3A/M3B catalytic" evidence="9">
    <location>
        <begin position="272"/>
        <end position="722"/>
    </location>
</feature>
<dbReference type="GO" id="GO:0006508">
    <property type="term" value="P:proteolysis"/>
    <property type="evidence" value="ECO:0007669"/>
    <property type="project" value="UniProtKB-KW"/>
</dbReference>
<dbReference type="InterPro" id="IPR024079">
    <property type="entry name" value="MetalloPept_cat_dom_sf"/>
</dbReference>
<dbReference type="GO" id="GO:0046872">
    <property type="term" value="F:metal ion binding"/>
    <property type="evidence" value="ECO:0007669"/>
    <property type="project" value="UniProtKB-UniRule"/>
</dbReference>
<gene>
    <name evidence="10" type="ORF">B5C34_07200</name>
</gene>
<comment type="similarity">
    <text evidence="1 7">Belongs to the peptidase M3 family.</text>
</comment>
<dbReference type="GO" id="GO:0005829">
    <property type="term" value="C:cytosol"/>
    <property type="evidence" value="ECO:0007669"/>
    <property type="project" value="TreeGrafter"/>
</dbReference>
<dbReference type="PANTHER" id="PTHR43660">
    <property type="entry name" value="DIPEPTIDYL CARBOXYPEPTIDASE"/>
    <property type="match status" value="1"/>
</dbReference>
<evidence type="ECO:0000256" key="2">
    <source>
        <dbReference type="ARBA" id="ARBA00022670"/>
    </source>
</evidence>
<dbReference type="EMBL" id="NFZT01000001">
    <property type="protein sequence ID" value="OWV33267.1"/>
    <property type="molecule type" value="Genomic_DNA"/>
</dbReference>
<keyword evidence="6 7" id="KW-0482">Metalloprotease</keyword>
<reference evidence="11" key="1">
    <citation type="submission" date="2017-05" db="EMBL/GenBank/DDBJ databases">
        <authorList>
            <person name="Lin X."/>
        </authorList>
    </citation>
    <scope>NUCLEOTIDE SEQUENCE [LARGE SCALE GENOMIC DNA]</scope>
    <source>
        <strain evidence="11">JLT2012</strain>
    </source>
</reference>
<dbReference type="Pfam" id="PF01432">
    <property type="entry name" value="Peptidase_M3"/>
    <property type="match status" value="1"/>
</dbReference>
<evidence type="ECO:0000313" key="10">
    <source>
        <dbReference type="EMBL" id="OWV33267.1"/>
    </source>
</evidence>
<dbReference type="GO" id="GO:0004180">
    <property type="term" value="F:carboxypeptidase activity"/>
    <property type="evidence" value="ECO:0007669"/>
    <property type="project" value="TreeGrafter"/>
</dbReference>
<sequence length="732" mass="82540">MLRTALFLGAGVVALAACAQTMTSSATEGSEDMTATADVPDYETTEPHDVLLAEWDGPHGGMPPWDEVEPTLFPAAFDEGIARLEVEIDRIATNSEAPTFENTLVAMEKAGEPLSRVSTLFYTMTSNRNLPEYQELAGEISPKLSQVFDRINFNDALFARVKAVYDARNSSGLDADQIRLTEKVYDQFVRRGAALNDADQQRVGEINTRLSGLFTEFSNRVLADEGKVIPVDAAAVESLPEALQAAFKSAASEAGMNGYAVANTRSAVDPFLTFSDDREARERVWRAFVNRGDNADENDTNDLIAEIVKLRAERAHLLGFESHAHYRMADTMAQTPEQAMELMMRVWEPAVDRVKEEVADMQALADREGMDITIEPWDYRYYAEKVRQDKYALDQNEFKNYFELNNMIDASYYMAKRLYGYEFEEVTGQFPTFHPDVRVFHATRASDGGHVGYLYRDDFARQYKRSGAWMSTYRDQNQLGGEKTYPIVSNNNNFTKGADGEPVLISLDDAETLFHEFGHALHGLSDNVRYPTLGGTPRDFVEFPSQVHENWVLTPEVLDQYARHYETGEPMPQELIDKLNAARTFNQGFATVEYLADAIVDMQLHMNPNPPADFDPDAYERRALEELGMPDEIVLRHRLPHFSHLFSSDAYSAGYYSYLWSDVMASDAWAAFEEAGDPWDPVTATKFRDIILATGDAIPRAEAYREFRGRDPEVEALLENRGFPTGEEPEDR</sequence>
<dbReference type="Proteomes" id="UP000198462">
    <property type="component" value="Unassembled WGS sequence"/>
</dbReference>
<name>A0A219B4H9_9SPHN</name>
<comment type="cofactor">
    <cofactor evidence="7">
        <name>Zn(2+)</name>
        <dbReference type="ChEBI" id="CHEBI:29105"/>
    </cofactor>
    <text evidence="7">Binds 1 zinc ion.</text>
</comment>
<dbReference type="AlphaFoldDB" id="A0A219B4H9"/>